<organism evidence="13 14">
    <name type="scientific">Sphaerisporangium corydalis</name>
    <dbReference type="NCBI Taxonomy" id="1441875"/>
    <lineage>
        <taxon>Bacteria</taxon>
        <taxon>Bacillati</taxon>
        <taxon>Actinomycetota</taxon>
        <taxon>Actinomycetes</taxon>
        <taxon>Streptosporangiales</taxon>
        <taxon>Streptosporangiaceae</taxon>
        <taxon>Sphaerisporangium</taxon>
    </lineage>
</organism>
<feature type="transmembrane region" description="Helical" evidence="12">
    <location>
        <begin position="81"/>
        <end position="100"/>
    </location>
</feature>
<proteinExistence type="inferred from homology"/>
<evidence type="ECO:0000256" key="2">
    <source>
        <dbReference type="ARBA" id="ARBA00007543"/>
    </source>
</evidence>
<dbReference type="PANTHER" id="PTHR43141:SF5">
    <property type="entry name" value="CYTOCHROME BD-I UBIQUINOL OXIDASE SUBUNIT 2"/>
    <property type="match status" value="1"/>
</dbReference>
<feature type="transmembrane region" description="Helical" evidence="12">
    <location>
        <begin position="6"/>
        <end position="35"/>
    </location>
</feature>
<keyword evidence="6 12" id="KW-0812">Transmembrane</keyword>
<dbReference type="EMBL" id="JBHSFN010000022">
    <property type="protein sequence ID" value="MFC4590370.1"/>
    <property type="molecule type" value="Genomic_DNA"/>
</dbReference>
<evidence type="ECO:0000313" key="14">
    <source>
        <dbReference type="Proteomes" id="UP001595891"/>
    </source>
</evidence>
<feature type="transmembrane region" description="Helical" evidence="12">
    <location>
        <begin position="237"/>
        <end position="257"/>
    </location>
</feature>
<dbReference type="InterPro" id="IPR003317">
    <property type="entry name" value="Cyt-d_oxidase_su2"/>
</dbReference>
<feature type="transmembrane region" description="Helical" evidence="12">
    <location>
        <begin position="112"/>
        <end position="132"/>
    </location>
</feature>
<evidence type="ECO:0000256" key="10">
    <source>
        <dbReference type="ARBA" id="ARBA00023004"/>
    </source>
</evidence>
<feature type="transmembrane region" description="Helical" evidence="12">
    <location>
        <begin position="177"/>
        <end position="197"/>
    </location>
</feature>
<reference evidence="14" key="1">
    <citation type="journal article" date="2019" name="Int. J. Syst. Evol. Microbiol.">
        <title>The Global Catalogue of Microorganisms (GCM) 10K type strain sequencing project: providing services to taxonomists for standard genome sequencing and annotation.</title>
        <authorList>
            <consortium name="The Broad Institute Genomics Platform"/>
            <consortium name="The Broad Institute Genome Sequencing Center for Infectious Disease"/>
            <person name="Wu L."/>
            <person name="Ma J."/>
        </authorList>
    </citation>
    <scope>NUCLEOTIDE SEQUENCE [LARGE SCALE GENOMIC DNA]</scope>
    <source>
        <strain evidence="14">CCUG 49560</strain>
    </source>
</reference>
<accession>A0ABV9EL90</accession>
<comment type="subcellular location">
    <subcellularLocation>
        <location evidence="1">Cell membrane</location>
        <topology evidence="1">Multi-pass membrane protein</topology>
    </subcellularLocation>
</comment>
<feature type="transmembrane region" description="Helical" evidence="12">
    <location>
        <begin position="138"/>
        <end position="165"/>
    </location>
</feature>
<evidence type="ECO:0000256" key="11">
    <source>
        <dbReference type="ARBA" id="ARBA00023136"/>
    </source>
</evidence>
<keyword evidence="5" id="KW-0349">Heme</keyword>
<evidence type="ECO:0000256" key="9">
    <source>
        <dbReference type="ARBA" id="ARBA00022989"/>
    </source>
</evidence>
<keyword evidence="3" id="KW-0813">Transport</keyword>
<dbReference type="Pfam" id="PF02322">
    <property type="entry name" value="Cyt_bd_oxida_II"/>
    <property type="match status" value="1"/>
</dbReference>
<feature type="transmembrane region" description="Helical" evidence="12">
    <location>
        <begin position="264"/>
        <end position="285"/>
    </location>
</feature>
<keyword evidence="9 12" id="KW-1133">Transmembrane helix</keyword>
<evidence type="ECO:0000256" key="4">
    <source>
        <dbReference type="ARBA" id="ARBA00022475"/>
    </source>
</evidence>
<sequence>MELTTVWYVVVAFLWTGYFVLEGFDFGVGALLPLLSRDEGERKQMLATIGPVWDGNEVWLITAVGAMFAAFPVWYSGLLSGFYLPLVAVLVALIVRGVSLEWRGKVEARERALCDAGIVAGSGLTAFLWGAIFGNLLYGTVAATALGGAFSLALAMLHGAVFVALKTAGPLRDRARRAALGASAVLLPLAAISLPALPSAGTAGTSTSARTSEAAGAALAPGGGAGEALAGWTAHPLPWAAALAAMLALAAAVALIWRRREGWAFTATAASIVLATVALFGTLWRAPLPGLTLAEAASGPYTLGVLTWIGLVALPFVLAYQGWTYWVFRKRVTV</sequence>
<keyword evidence="10" id="KW-0408">Iron</keyword>
<evidence type="ECO:0000256" key="12">
    <source>
        <dbReference type="SAM" id="Phobius"/>
    </source>
</evidence>
<evidence type="ECO:0000256" key="8">
    <source>
        <dbReference type="ARBA" id="ARBA00022982"/>
    </source>
</evidence>
<dbReference type="RefSeq" id="WP_262844121.1">
    <property type="nucleotide sequence ID" value="NZ_JANZYP010000025.1"/>
</dbReference>
<evidence type="ECO:0000256" key="3">
    <source>
        <dbReference type="ARBA" id="ARBA00022448"/>
    </source>
</evidence>
<comment type="caution">
    <text evidence="13">The sequence shown here is derived from an EMBL/GenBank/DDBJ whole genome shotgun (WGS) entry which is preliminary data.</text>
</comment>
<gene>
    <name evidence="13" type="primary">cydB</name>
    <name evidence="13" type="ORF">ACFO8L_30050</name>
</gene>
<evidence type="ECO:0000256" key="1">
    <source>
        <dbReference type="ARBA" id="ARBA00004651"/>
    </source>
</evidence>
<keyword evidence="8" id="KW-0249">Electron transport</keyword>
<dbReference type="Proteomes" id="UP001595891">
    <property type="component" value="Unassembled WGS sequence"/>
</dbReference>
<keyword evidence="7" id="KW-0479">Metal-binding</keyword>
<evidence type="ECO:0000256" key="5">
    <source>
        <dbReference type="ARBA" id="ARBA00022617"/>
    </source>
</evidence>
<comment type="similarity">
    <text evidence="2">Belongs to the cytochrome ubiquinol oxidase subunit 2 family.</text>
</comment>
<evidence type="ECO:0000256" key="7">
    <source>
        <dbReference type="ARBA" id="ARBA00022723"/>
    </source>
</evidence>
<name>A0ABV9EL90_9ACTN</name>
<evidence type="ECO:0000256" key="6">
    <source>
        <dbReference type="ARBA" id="ARBA00022692"/>
    </source>
</evidence>
<evidence type="ECO:0000313" key="13">
    <source>
        <dbReference type="EMBL" id="MFC4590370.1"/>
    </source>
</evidence>
<protein>
    <submittedName>
        <fullName evidence="13">Cytochrome d ubiquinol oxidase subunit II</fullName>
    </submittedName>
</protein>
<keyword evidence="14" id="KW-1185">Reference proteome</keyword>
<keyword evidence="4" id="KW-1003">Cell membrane</keyword>
<keyword evidence="11 12" id="KW-0472">Membrane</keyword>
<dbReference type="PANTHER" id="PTHR43141">
    <property type="entry name" value="CYTOCHROME BD2 SUBUNIT II"/>
    <property type="match status" value="1"/>
</dbReference>
<dbReference type="NCBIfam" id="TIGR00203">
    <property type="entry name" value="cydB"/>
    <property type="match status" value="1"/>
</dbReference>
<feature type="transmembrane region" description="Helical" evidence="12">
    <location>
        <begin position="305"/>
        <end position="328"/>
    </location>
</feature>